<dbReference type="GO" id="GO:0005634">
    <property type="term" value="C:nucleus"/>
    <property type="evidence" value="ECO:0007669"/>
    <property type="project" value="UniProtKB-SubCell"/>
</dbReference>
<evidence type="ECO:0000313" key="7">
    <source>
        <dbReference type="Proteomes" id="UP000719412"/>
    </source>
</evidence>
<dbReference type="Proteomes" id="UP000719412">
    <property type="component" value="Unassembled WGS sequence"/>
</dbReference>
<comment type="caution">
    <text evidence="6">The sequence shown here is derived from an EMBL/GenBank/DDBJ whole genome shotgun (WGS) entry which is preliminary data.</text>
</comment>
<name>A0A8J6LNE4_TENMO</name>
<evidence type="ECO:0000256" key="4">
    <source>
        <dbReference type="SAM" id="MobiDB-lite"/>
    </source>
</evidence>
<evidence type="ECO:0000259" key="5">
    <source>
        <dbReference type="Pfam" id="PF08573"/>
    </source>
</evidence>
<dbReference type="PANTHER" id="PTHR15107">
    <property type="entry name" value="RETINOBLASTOMA BINDING PROTEIN 8"/>
    <property type="match status" value="1"/>
</dbReference>
<organism evidence="6 7">
    <name type="scientific">Tenebrio molitor</name>
    <name type="common">Yellow mealworm beetle</name>
    <dbReference type="NCBI Taxonomy" id="7067"/>
    <lineage>
        <taxon>Eukaryota</taxon>
        <taxon>Metazoa</taxon>
        <taxon>Ecdysozoa</taxon>
        <taxon>Arthropoda</taxon>
        <taxon>Hexapoda</taxon>
        <taxon>Insecta</taxon>
        <taxon>Pterygota</taxon>
        <taxon>Neoptera</taxon>
        <taxon>Endopterygota</taxon>
        <taxon>Coleoptera</taxon>
        <taxon>Polyphaga</taxon>
        <taxon>Cucujiformia</taxon>
        <taxon>Tenebrionidae</taxon>
        <taxon>Tenebrio</taxon>
    </lineage>
</organism>
<dbReference type="AlphaFoldDB" id="A0A8J6LNE4"/>
<reference evidence="6" key="2">
    <citation type="submission" date="2021-08" db="EMBL/GenBank/DDBJ databases">
        <authorList>
            <person name="Eriksson T."/>
        </authorList>
    </citation>
    <scope>NUCLEOTIDE SEQUENCE</scope>
    <source>
        <strain evidence="6">Stoneville</strain>
        <tissue evidence="6">Whole head</tissue>
    </source>
</reference>
<sequence>MSLSSYEDWVSIYNQEIKGVWEEERKELRKVAMIYCAFQLELNRVKDYLSNELSIVKSELKKRDFLQKCKNFKGLAESEYFGELIEPEKENKTPEHVPFRKIDLNSIKSEEFFIESPNTAAFVQQRSPPPTPRQNETATSPVINKNRFGRSKRKNSTSPSCIPPLVIDKTPKLEITKSHEFKTPKDCNDSNIMECSIIENTPNIKSTKRAKMSLLKSRTNKSKLNKSKQATTLTQMFLKPRKQKQVDSNLASMSINEMIDLINESSSDADTDESDATVDNLELPQPEEHVPEDLATFVEKYDKIPEKNDGDSKFAYEEVVRGKERKKLKGWSCKECQAYYECLNLPPEELEKKKNDCSRHRHKFQPREETYAGFWDLTFGPSPKTQETEESIVFNYKKSS</sequence>
<dbReference type="InterPro" id="IPR013882">
    <property type="entry name" value="Ctp1_C"/>
</dbReference>
<dbReference type="EMBL" id="JABDTM020015509">
    <property type="protein sequence ID" value="KAH0819111.1"/>
    <property type="molecule type" value="Genomic_DNA"/>
</dbReference>
<evidence type="ECO:0000256" key="1">
    <source>
        <dbReference type="ARBA" id="ARBA00004123"/>
    </source>
</evidence>
<reference evidence="6" key="1">
    <citation type="journal article" date="2020" name="J Insects Food Feed">
        <title>The yellow mealworm (Tenebrio molitor) genome: a resource for the emerging insects as food and feed industry.</title>
        <authorList>
            <person name="Eriksson T."/>
            <person name="Andere A."/>
            <person name="Kelstrup H."/>
            <person name="Emery V."/>
            <person name="Picard C."/>
        </authorList>
    </citation>
    <scope>NUCLEOTIDE SEQUENCE</scope>
    <source>
        <strain evidence="6">Stoneville</strain>
        <tissue evidence="6">Whole head</tissue>
    </source>
</reference>
<keyword evidence="3" id="KW-0539">Nucleus</keyword>
<accession>A0A8J6LNE4</accession>
<proteinExistence type="predicted"/>
<dbReference type="PANTHER" id="PTHR15107:SF0">
    <property type="entry name" value="DNA ENDONUCLEASE ACTIVATOR CTP1 C-TERMINAL DOMAIN-CONTAINING PROTEIN"/>
    <property type="match status" value="1"/>
</dbReference>
<gene>
    <name evidence="6" type="ORF">GEV33_003679</name>
</gene>
<protein>
    <recommendedName>
        <fullName evidence="5">DNA endonuclease activator Ctp1 C-terminal domain-containing protein</fullName>
    </recommendedName>
</protein>
<dbReference type="GO" id="GO:0003684">
    <property type="term" value="F:damaged DNA binding"/>
    <property type="evidence" value="ECO:0007669"/>
    <property type="project" value="TreeGrafter"/>
</dbReference>
<feature type="compositionally biased region" description="Polar residues" evidence="4">
    <location>
        <begin position="133"/>
        <end position="143"/>
    </location>
</feature>
<evidence type="ECO:0000256" key="3">
    <source>
        <dbReference type="ARBA" id="ARBA00023242"/>
    </source>
</evidence>
<feature type="region of interest" description="Disordered" evidence="4">
    <location>
        <begin position="122"/>
        <end position="162"/>
    </location>
</feature>
<keyword evidence="7" id="KW-1185">Reference proteome</keyword>
<dbReference type="GO" id="GO:0010792">
    <property type="term" value="P:DNA double-strand break processing involved in repair via single-strand annealing"/>
    <property type="evidence" value="ECO:0007669"/>
    <property type="project" value="TreeGrafter"/>
</dbReference>
<comment type="subcellular location">
    <subcellularLocation>
        <location evidence="1">Nucleus</location>
    </subcellularLocation>
</comment>
<evidence type="ECO:0000256" key="2">
    <source>
        <dbReference type="ARBA" id="ARBA00022763"/>
    </source>
</evidence>
<dbReference type="OrthoDB" id="5801062at2759"/>
<keyword evidence="2" id="KW-0227">DNA damage</keyword>
<evidence type="ECO:0000313" key="6">
    <source>
        <dbReference type="EMBL" id="KAH0819111.1"/>
    </source>
</evidence>
<dbReference type="Pfam" id="PF08573">
    <property type="entry name" value="SAE2"/>
    <property type="match status" value="1"/>
</dbReference>
<feature type="domain" description="DNA endonuclease activator Ctp1 C-terminal" evidence="5">
    <location>
        <begin position="349"/>
        <end position="387"/>
    </location>
</feature>
<dbReference type="InterPro" id="IPR033316">
    <property type="entry name" value="RBBP8-like"/>
</dbReference>